<gene>
    <name evidence="2" type="ORF">P7E30_17565</name>
</gene>
<dbReference type="Proteomes" id="UP001183682">
    <property type="component" value="Unassembled WGS sequence"/>
</dbReference>
<organism evidence="2 3">
    <name type="scientific">Enterococcus gallinarum</name>
    <dbReference type="NCBI Taxonomy" id="1353"/>
    <lineage>
        <taxon>Bacteria</taxon>
        <taxon>Bacillati</taxon>
        <taxon>Bacillota</taxon>
        <taxon>Bacilli</taxon>
        <taxon>Lactobacillales</taxon>
        <taxon>Enterococcaceae</taxon>
        <taxon>Enterococcus</taxon>
    </lineage>
</organism>
<evidence type="ECO:0000313" key="3">
    <source>
        <dbReference type="Proteomes" id="UP001183682"/>
    </source>
</evidence>
<name>A0AAE4HVL5_ENTGA</name>
<evidence type="ECO:0000313" key="2">
    <source>
        <dbReference type="EMBL" id="MDT2691982.1"/>
    </source>
</evidence>
<protein>
    <submittedName>
        <fullName evidence="2">Uncharacterized protein</fullName>
    </submittedName>
</protein>
<reference evidence="2" key="1">
    <citation type="submission" date="2023-03" db="EMBL/GenBank/DDBJ databases">
        <authorList>
            <person name="Shen W."/>
            <person name="Cai J."/>
        </authorList>
    </citation>
    <scope>NUCLEOTIDE SEQUENCE</scope>
    <source>
        <strain evidence="2">K69-2</strain>
    </source>
</reference>
<dbReference type="AlphaFoldDB" id="A0AAE4HVL5"/>
<sequence length="72" mass="8232">MKNVDRTKNQANIGMEQKQKIDRSETDNSKTLLVLSVPFVGKIFYHPSFPSFLTPFLLMTQKLVHLFNAGYG</sequence>
<proteinExistence type="predicted"/>
<accession>A0AAE4HVL5</accession>
<feature type="region of interest" description="Disordered" evidence="1">
    <location>
        <begin position="1"/>
        <end position="26"/>
    </location>
</feature>
<comment type="caution">
    <text evidence="2">The sequence shown here is derived from an EMBL/GenBank/DDBJ whole genome shotgun (WGS) entry which is preliminary data.</text>
</comment>
<dbReference type="RefSeq" id="WP_258863340.1">
    <property type="nucleotide sequence ID" value="NZ_JBHULA010000013.1"/>
</dbReference>
<dbReference type="EMBL" id="JARPZN010000026">
    <property type="protein sequence ID" value="MDT2691982.1"/>
    <property type="molecule type" value="Genomic_DNA"/>
</dbReference>
<evidence type="ECO:0000256" key="1">
    <source>
        <dbReference type="SAM" id="MobiDB-lite"/>
    </source>
</evidence>
<feature type="compositionally biased region" description="Basic and acidic residues" evidence="1">
    <location>
        <begin position="17"/>
        <end position="26"/>
    </location>
</feature>